<dbReference type="InterPro" id="IPR036271">
    <property type="entry name" value="Tet_transcr_reg_TetR-rel_C_sf"/>
</dbReference>
<comment type="caution">
    <text evidence="5">The sequence shown here is derived from an EMBL/GenBank/DDBJ whole genome shotgun (WGS) entry which is preliminary data.</text>
</comment>
<feature type="region of interest" description="Disordered" evidence="3">
    <location>
        <begin position="1"/>
        <end position="20"/>
    </location>
</feature>
<evidence type="ECO:0000313" key="5">
    <source>
        <dbReference type="EMBL" id="TDV46227.1"/>
    </source>
</evidence>
<dbReference type="InterPro" id="IPR009057">
    <property type="entry name" value="Homeodomain-like_sf"/>
</dbReference>
<evidence type="ECO:0000259" key="4">
    <source>
        <dbReference type="PROSITE" id="PS50977"/>
    </source>
</evidence>
<feature type="domain" description="HTH tetR-type" evidence="4">
    <location>
        <begin position="19"/>
        <end position="79"/>
    </location>
</feature>
<sequence>MVTDKTQGARRRGRRPGGADTREALVNAAREVFIEQGYDGATVRAIAAKAGVDAAMVNHWFGGKEGLFGEAVLKLPFNPKEMVEDLLAADPDHIGEAVVRRFLTTWDSTGGGVFTALMRSVTSHEEAGMMLKDFFFKHIFKHVIHKLAPDNYDLRATLVATQLVGMGMIRYVARFEPLASTDIDTMSAAIAPTIQRYISGKVD</sequence>
<dbReference type="Gene3D" id="1.10.357.10">
    <property type="entry name" value="Tetracycline Repressor, domain 2"/>
    <property type="match status" value="1"/>
</dbReference>
<dbReference type="InterPro" id="IPR001647">
    <property type="entry name" value="HTH_TetR"/>
</dbReference>
<evidence type="ECO:0000313" key="6">
    <source>
        <dbReference type="Proteomes" id="UP000294927"/>
    </source>
</evidence>
<dbReference type="Proteomes" id="UP000294927">
    <property type="component" value="Unassembled WGS sequence"/>
</dbReference>
<feature type="DNA-binding region" description="H-T-H motif" evidence="2">
    <location>
        <begin position="42"/>
        <end position="61"/>
    </location>
</feature>
<dbReference type="InterPro" id="IPR041678">
    <property type="entry name" value="TetR_C_16"/>
</dbReference>
<reference evidence="5 6" key="1">
    <citation type="submission" date="2019-03" db="EMBL/GenBank/DDBJ databases">
        <title>Genomic Encyclopedia of Archaeal and Bacterial Type Strains, Phase II (KMG-II): from individual species to whole genera.</title>
        <authorList>
            <person name="Goeker M."/>
        </authorList>
    </citation>
    <scope>NUCLEOTIDE SEQUENCE [LARGE SCALE GENOMIC DNA]</scope>
    <source>
        <strain evidence="5 6">DSM 45499</strain>
    </source>
</reference>
<dbReference type="GO" id="GO:0003700">
    <property type="term" value="F:DNA-binding transcription factor activity"/>
    <property type="evidence" value="ECO:0007669"/>
    <property type="project" value="TreeGrafter"/>
</dbReference>
<dbReference type="Pfam" id="PF00440">
    <property type="entry name" value="TetR_N"/>
    <property type="match status" value="1"/>
</dbReference>
<dbReference type="InterPro" id="IPR050109">
    <property type="entry name" value="HTH-type_TetR-like_transc_reg"/>
</dbReference>
<gene>
    <name evidence="5" type="ORF">CLV71_111185</name>
</gene>
<name>A0A4R7VBA3_9PSEU</name>
<accession>A0A4R7VBA3</accession>
<protein>
    <submittedName>
        <fullName evidence="5">TetR family transcriptional regulator</fullName>
    </submittedName>
</protein>
<dbReference type="GO" id="GO:0000976">
    <property type="term" value="F:transcription cis-regulatory region binding"/>
    <property type="evidence" value="ECO:0007669"/>
    <property type="project" value="TreeGrafter"/>
</dbReference>
<dbReference type="SUPFAM" id="SSF48498">
    <property type="entry name" value="Tetracyclin repressor-like, C-terminal domain"/>
    <property type="match status" value="1"/>
</dbReference>
<dbReference type="AlphaFoldDB" id="A0A4R7VBA3"/>
<evidence type="ECO:0000256" key="1">
    <source>
        <dbReference type="ARBA" id="ARBA00023125"/>
    </source>
</evidence>
<proteinExistence type="predicted"/>
<dbReference type="EMBL" id="SOCP01000011">
    <property type="protein sequence ID" value="TDV46227.1"/>
    <property type="molecule type" value="Genomic_DNA"/>
</dbReference>
<organism evidence="5 6">
    <name type="scientific">Actinophytocola oryzae</name>
    <dbReference type="NCBI Taxonomy" id="502181"/>
    <lineage>
        <taxon>Bacteria</taxon>
        <taxon>Bacillati</taxon>
        <taxon>Actinomycetota</taxon>
        <taxon>Actinomycetes</taxon>
        <taxon>Pseudonocardiales</taxon>
        <taxon>Pseudonocardiaceae</taxon>
    </lineage>
</organism>
<keyword evidence="6" id="KW-1185">Reference proteome</keyword>
<dbReference type="Pfam" id="PF17920">
    <property type="entry name" value="TetR_C_16"/>
    <property type="match status" value="1"/>
</dbReference>
<dbReference type="PROSITE" id="PS50977">
    <property type="entry name" value="HTH_TETR_2"/>
    <property type="match status" value="1"/>
</dbReference>
<keyword evidence="1 2" id="KW-0238">DNA-binding</keyword>
<dbReference type="PANTHER" id="PTHR30055">
    <property type="entry name" value="HTH-TYPE TRANSCRIPTIONAL REGULATOR RUTR"/>
    <property type="match status" value="1"/>
</dbReference>
<dbReference type="Gene3D" id="1.10.10.60">
    <property type="entry name" value="Homeodomain-like"/>
    <property type="match status" value="1"/>
</dbReference>
<evidence type="ECO:0000256" key="3">
    <source>
        <dbReference type="SAM" id="MobiDB-lite"/>
    </source>
</evidence>
<dbReference type="SUPFAM" id="SSF46689">
    <property type="entry name" value="Homeodomain-like"/>
    <property type="match status" value="1"/>
</dbReference>
<evidence type="ECO:0000256" key="2">
    <source>
        <dbReference type="PROSITE-ProRule" id="PRU00335"/>
    </source>
</evidence>
<dbReference type="PRINTS" id="PR00455">
    <property type="entry name" value="HTHTETR"/>
</dbReference>
<dbReference type="PANTHER" id="PTHR30055:SF235">
    <property type="entry name" value="TRANSCRIPTIONAL REGULATORY PROTEIN"/>
    <property type="match status" value="1"/>
</dbReference>